<feature type="chain" id="PRO_5026275303" description="Glutathione peroxidase" evidence="6">
    <location>
        <begin position="19"/>
        <end position="177"/>
    </location>
</feature>
<feature type="active site" evidence="4">
    <location>
        <position position="55"/>
    </location>
</feature>
<dbReference type="RefSeq" id="WP_158868590.1">
    <property type="nucleotide sequence ID" value="NZ_CP046401.1"/>
</dbReference>
<dbReference type="PROSITE" id="PS00460">
    <property type="entry name" value="GLUTATHIONE_PEROXID_1"/>
    <property type="match status" value="1"/>
</dbReference>
<dbReference type="SUPFAM" id="SSF52833">
    <property type="entry name" value="Thioredoxin-like"/>
    <property type="match status" value="1"/>
</dbReference>
<name>A0A6I6JZ14_9BACT</name>
<dbReference type="PIRSF" id="PIRSF000303">
    <property type="entry name" value="Glutathion_perox"/>
    <property type="match status" value="1"/>
</dbReference>
<sequence>MKKFLLLFCMIISVQSFSQYKTLYDFTATTIDGKKFDFSTLKGKKVLIVNTASECALTPQFKKLQELYEEFGGDDFEIIGFPCNDFGKQDPGDNGQILEFCTQKYGVSFPMMEKISIKENPPPIYQWLTSSEENGTLDASVLWNFQKFMIDEEGSVVDFVPPFKGPKNRRIMEWLQE</sequence>
<evidence type="ECO:0000256" key="5">
    <source>
        <dbReference type="RuleBase" id="RU000499"/>
    </source>
</evidence>
<dbReference type="Pfam" id="PF00255">
    <property type="entry name" value="GSHPx"/>
    <property type="match status" value="1"/>
</dbReference>
<accession>A0A6I6JZ14</accession>
<evidence type="ECO:0000256" key="6">
    <source>
        <dbReference type="SAM" id="SignalP"/>
    </source>
</evidence>
<dbReference type="GO" id="GO:0034599">
    <property type="term" value="P:cellular response to oxidative stress"/>
    <property type="evidence" value="ECO:0007669"/>
    <property type="project" value="TreeGrafter"/>
</dbReference>
<protein>
    <recommendedName>
        <fullName evidence="5">Glutathione peroxidase</fullName>
    </recommendedName>
</protein>
<evidence type="ECO:0000256" key="2">
    <source>
        <dbReference type="ARBA" id="ARBA00022559"/>
    </source>
</evidence>
<dbReference type="PROSITE" id="PS51352">
    <property type="entry name" value="THIOREDOXIN_2"/>
    <property type="match status" value="1"/>
</dbReference>
<keyword evidence="2 5" id="KW-0575">Peroxidase</keyword>
<comment type="similarity">
    <text evidence="1 5">Belongs to the glutathione peroxidase family.</text>
</comment>
<evidence type="ECO:0000259" key="7">
    <source>
        <dbReference type="PROSITE" id="PS51352"/>
    </source>
</evidence>
<dbReference type="Gene3D" id="3.40.30.10">
    <property type="entry name" value="Glutaredoxin"/>
    <property type="match status" value="1"/>
</dbReference>
<evidence type="ECO:0000256" key="3">
    <source>
        <dbReference type="ARBA" id="ARBA00023002"/>
    </source>
</evidence>
<dbReference type="InterPro" id="IPR029759">
    <property type="entry name" value="GPX_AS"/>
</dbReference>
<evidence type="ECO:0000256" key="1">
    <source>
        <dbReference type="ARBA" id="ARBA00006926"/>
    </source>
</evidence>
<dbReference type="Proteomes" id="UP000428260">
    <property type="component" value="Chromosome"/>
</dbReference>
<evidence type="ECO:0000313" key="8">
    <source>
        <dbReference type="EMBL" id="QGY45447.1"/>
    </source>
</evidence>
<dbReference type="InterPro" id="IPR013766">
    <property type="entry name" value="Thioredoxin_domain"/>
</dbReference>
<gene>
    <name evidence="8" type="ORF">GM418_17740</name>
</gene>
<dbReference type="InterPro" id="IPR000889">
    <property type="entry name" value="Glutathione_peroxidase"/>
</dbReference>
<organism evidence="8 9">
    <name type="scientific">Maribellus comscasis</name>
    <dbReference type="NCBI Taxonomy" id="2681766"/>
    <lineage>
        <taxon>Bacteria</taxon>
        <taxon>Pseudomonadati</taxon>
        <taxon>Bacteroidota</taxon>
        <taxon>Bacteroidia</taxon>
        <taxon>Marinilabiliales</taxon>
        <taxon>Prolixibacteraceae</taxon>
        <taxon>Maribellus</taxon>
    </lineage>
</organism>
<dbReference type="KEGG" id="mcos:GM418_17740"/>
<keyword evidence="6" id="KW-0732">Signal</keyword>
<dbReference type="PRINTS" id="PR01011">
    <property type="entry name" value="GLUTPROXDASE"/>
</dbReference>
<dbReference type="PANTHER" id="PTHR11592">
    <property type="entry name" value="GLUTATHIONE PEROXIDASE"/>
    <property type="match status" value="1"/>
</dbReference>
<dbReference type="PANTHER" id="PTHR11592:SF78">
    <property type="entry name" value="GLUTATHIONE PEROXIDASE"/>
    <property type="match status" value="1"/>
</dbReference>
<reference evidence="8 9" key="1">
    <citation type="submission" date="2019-11" db="EMBL/GenBank/DDBJ databases">
        <authorList>
            <person name="Zheng R.K."/>
            <person name="Sun C.M."/>
        </authorList>
    </citation>
    <scope>NUCLEOTIDE SEQUENCE [LARGE SCALE GENOMIC DNA]</scope>
    <source>
        <strain evidence="8 9">WC007</strain>
    </source>
</reference>
<dbReference type="GO" id="GO:0004601">
    <property type="term" value="F:peroxidase activity"/>
    <property type="evidence" value="ECO:0007669"/>
    <property type="project" value="UniProtKB-KW"/>
</dbReference>
<dbReference type="PROSITE" id="PS51355">
    <property type="entry name" value="GLUTATHIONE_PEROXID_3"/>
    <property type="match status" value="1"/>
</dbReference>
<evidence type="ECO:0000256" key="4">
    <source>
        <dbReference type="PIRSR" id="PIRSR000303-1"/>
    </source>
</evidence>
<feature type="domain" description="Thioredoxin" evidence="7">
    <location>
        <begin position="17"/>
        <end position="177"/>
    </location>
</feature>
<dbReference type="EMBL" id="CP046401">
    <property type="protein sequence ID" value="QGY45447.1"/>
    <property type="molecule type" value="Genomic_DNA"/>
</dbReference>
<keyword evidence="9" id="KW-1185">Reference proteome</keyword>
<keyword evidence="3 5" id="KW-0560">Oxidoreductase</keyword>
<dbReference type="AlphaFoldDB" id="A0A6I6JZ14"/>
<evidence type="ECO:0000313" key="9">
    <source>
        <dbReference type="Proteomes" id="UP000428260"/>
    </source>
</evidence>
<dbReference type="CDD" id="cd00340">
    <property type="entry name" value="GSH_Peroxidase"/>
    <property type="match status" value="1"/>
</dbReference>
<feature type="signal peptide" evidence="6">
    <location>
        <begin position="1"/>
        <end position="18"/>
    </location>
</feature>
<dbReference type="InterPro" id="IPR036249">
    <property type="entry name" value="Thioredoxin-like_sf"/>
</dbReference>
<proteinExistence type="inferred from homology"/>